<dbReference type="SUPFAM" id="SSF52540">
    <property type="entry name" value="P-loop containing nucleoside triphosphate hydrolases"/>
    <property type="match status" value="1"/>
</dbReference>
<dbReference type="SUPFAM" id="SSF54211">
    <property type="entry name" value="Ribosomal protein S5 domain 2-like"/>
    <property type="match status" value="1"/>
</dbReference>
<protein>
    <recommendedName>
        <fullName evidence="5">endopeptidase La</fullName>
        <ecNumber evidence="5">3.4.21.53</ecNumber>
    </recommendedName>
</protein>
<feature type="active site" evidence="5">
    <location>
        <position position="489"/>
    </location>
</feature>
<keyword evidence="6" id="KW-1133">Transmembrane helix</keyword>
<dbReference type="Pfam" id="PF01078">
    <property type="entry name" value="Mg_chelatase"/>
    <property type="match status" value="1"/>
</dbReference>
<dbReference type="EMBL" id="JAUSWN010000007">
    <property type="protein sequence ID" value="MDQ0479305.1"/>
    <property type="molecule type" value="Genomic_DNA"/>
</dbReference>
<evidence type="ECO:0000259" key="7">
    <source>
        <dbReference type="PROSITE" id="PS50045"/>
    </source>
</evidence>
<feature type="domain" description="Sigma-54 factor interaction" evidence="7">
    <location>
        <begin position="92"/>
        <end position="249"/>
    </location>
</feature>
<dbReference type="InterPro" id="IPR020568">
    <property type="entry name" value="Ribosomal_Su5_D2-typ_SF"/>
</dbReference>
<keyword evidence="6" id="KW-0812">Transmembrane</keyword>
<dbReference type="InterPro" id="IPR002078">
    <property type="entry name" value="Sigma_54_int"/>
</dbReference>
<keyword evidence="2 5" id="KW-0378">Hydrolase</keyword>
<gene>
    <name evidence="9" type="ORF">QOZ93_001046</name>
</gene>
<organism evidence="9 10">
    <name type="scientific">Hathewaya limosa</name>
    <name type="common">Clostridium limosum</name>
    <dbReference type="NCBI Taxonomy" id="1536"/>
    <lineage>
        <taxon>Bacteria</taxon>
        <taxon>Bacillati</taxon>
        <taxon>Bacillota</taxon>
        <taxon>Clostridia</taxon>
        <taxon>Eubacteriales</taxon>
        <taxon>Clostridiaceae</taxon>
        <taxon>Hathewaya</taxon>
    </lineage>
</organism>
<dbReference type="PRINTS" id="PR00830">
    <property type="entry name" value="ENDOLAPTASE"/>
</dbReference>
<dbReference type="CDD" id="cd00009">
    <property type="entry name" value="AAA"/>
    <property type="match status" value="1"/>
</dbReference>
<evidence type="ECO:0000256" key="2">
    <source>
        <dbReference type="ARBA" id="ARBA00022801"/>
    </source>
</evidence>
<feature type="active site" evidence="5">
    <location>
        <position position="446"/>
    </location>
</feature>
<proteinExistence type="inferred from homology"/>
<dbReference type="PANTHER" id="PTHR10046">
    <property type="entry name" value="ATP DEPENDENT LON PROTEASE FAMILY MEMBER"/>
    <property type="match status" value="1"/>
</dbReference>
<comment type="subunit">
    <text evidence="4">Homohexamer. Organized in a ring with a central cavity.</text>
</comment>
<dbReference type="Proteomes" id="UP001224418">
    <property type="component" value="Unassembled WGS sequence"/>
</dbReference>
<evidence type="ECO:0000259" key="8">
    <source>
        <dbReference type="PROSITE" id="PS51786"/>
    </source>
</evidence>
<feature type="transmembrane region" description="Helical" evidence="6">
    <location>
        <begin position="6"/>
        <end position="25"/>
    </location>
</feature>
<dbReference type="EC" id="3.4.21.53" evidence="5"/>
<dbReference type="GO" id="GO:0016787">
    <property type="term" value="F:hydrolase activity"/>
    <property type="evidence" value="ECO:0007669"/>
    <property type="project" value="UniProtKB-KW"/>
</dbReference>
<evidence type="ECO:0000256" key="6">
    <source>
        <dbReference type="SAM" id="Phobius"/>
    </source>
</evidence>
<dbReference type="InterPro" id="IPR027065">
    <property type="entry name" value="Lon_Prtase"/>
</dbReference>
<evidence type="ECO:0000256" key="3">
    <source>
        <dbReference type="ARBA" id="ARBA00022825"/>
    </source>
</evidence>
<keyword evidence="10" id="KW-1185">Reference proteome</keyword>
<keyword evidence="6" id="KW-0472">Membrane</keyword>
<dbReference type="Gene3D" id="3.40.50.300">
    <property type="entry name" value="P-loop containing nucleotide triphosphate hydrolases"/>
    <property type="match status" value="2"/>
</dbReference>
<dbReference type="Gene3D" id="3.30.230.10">
    <property type="match status" value="1"/>
</dbReference>
<dbReference type="InterPro" id="IPR014251">
    <property type="entry name" value="Spore_LonB"/>
</dbReference>
<dbReference type="InterPro" id="IPR014721">
    <property type="entry name" value="Ribsml_uS5_D2-typ_fold_subgr"/>
</dbReference>
<evidence type="ECO:0000256" key="5">
    <source>
        <dbReference type="PROSITE-ProRule" id="PRU01122"/>
    </source>
</evidence>
<evidence type="ECO:0000313" key="9">
    <source>
        <dbReference type="EMBL" id="MDQ0479305.1"/>
    </source>
</evidence>
<evidence type="ECO:0000256" key="4">
    <source>
        <dbReference type="ARBA" id="ARBA00026070"/>
    </source>
</evidence>
<keyword evidence="3 5" id="KW-0720">Serine protease</keyword>
<accession>A0ABU0JS86</accession>
<sequence>MQTNVLILIELFVTMIIGIYFFSALKNQQLSKFSSVKEGKKEMDKLKEMRNVSLTQPLSEKSRPTKFEEIIGQEEGIKVLKAALCSSNPQHVLIYGPPGVGKTAAARLVLEYTKSIKNSPFRSNAKFIEVDSTTIRFDERGIADPLIGSVHDPIYQGSGAYGNLGVPQPKIGAVTRAHGGILFLDEIGELHPVELNRLLKVMEDRKVFLESSYYNSEDSNIPQYIKEIFENGLPADFRLVGATTRSPEEINPAIRSRCVEIFFKPLMENDVKLIAQNVLEKINMKIDESALKLVGEYCNNGRETVNLVQLSSGLANEQNKDRITKEQIEWVINNGQYVKRPEKKILDIPKVGYVNGLGVYGSNIGALMDIEATAIKAKVGKGNINVTGVVEEEEISTSNSKLIRKSNAKCSVENVVTALKNLVGVNIKDYDIHVNFPGGMPVDGPSAGISIATAIYSAITDKVVDNKLAMTGEVSILGDVKPVGGVKEKIEAAQKGGATRVLIPIDNFMEAYKEMDIEVIPVKRLKQVLDFAIMDYGSKNNIETAEGIIEKEKDYEIISAKSRGKDRI</sequence>
<evidence type="ECO:0000313" key="10">
    <source>
        <dbReference type="Proteomes" id="UP001224418"/>
    </source>
</evidence>
<feature type="domain" description="Lon proteolytic" evidence="8">
    <location>
        <begin position="348"/>
        <end position="535"/>
    </location>
</feature>
<dbReference type="InterPro" id="IPR025943">
    <property type="entry name" value="Sigma_54_int_dom_ATP-bd_2"/>
</dbReference>
<evidence type="ECO:0000256" key="1">
    <source>
        <dbReference type="ARBA" id="ARBA00022670"/>
    </source>
</evidence>
<dbReference type="InterPro" id="IPR008269">
    <property type="entry name" value="Lon_proteolytic"/>
</dbReference>
<dbReference type="NCBIfam" id="TIGR02902">
    <property type="entry name" value="spore_lonB"/>
    <property type="match status" value="1"/>
</dbReference>
<name>A0ABU0JS86_HATLI</name>
<dbReference type="PROSITE" id="PS51786">
    <property type="entry name" value="LON_PROTEOLYTIC"/>
    <property type="match status" value="1"/>
</dbReference>
<dbReference type="PROSITE" id="PS50045">
    <property type="entry name" value="SIGMA54_INTERACT_4"/>
    <property type="match status" value="1"/>
</dbReference>
<dbReference type="PROSITE" id="PS00676">
    <property type="entry name" value="SIGMA54_INTERACT_2"/>
    <property type="match status" value="1"/>
</dbReference>
<dbReference type="InterPro" id="IPR000523">
    <property type="entry name" value="Mg_chelatse_chII-like_cat_dom"/>
</dbReference>
<dbReference type="InterPro" id="IPR027417">
    <property type="entry name" value="P-loop_NTPase"/>
</dbReference>
<keyword evidence="1 5" id="KW-0645">Protease</keyword>
<comment type="similarity">
    <text evidence="5">Belongs to the peptidase S16 family.</text>
</comment>
<dbReference type="SMART" id="SM00382">
    <property type="entry name" value="AAA"/>
    <property type="match status" value="1"/>
</dbReference>
<dbReference type="InterPro" id="IPR003593">
    <property type="entry name" value="AAA+_ATPase"/>
</dbReference>
<dbReference type="RefSeq" id="WP_307355395.1">
    <property type="nucleotide sequence ID" value="NZ_BAAACJ010000032.1"/>
</dbReference>
<reference evidence="9 10" key="1">
    <citation type="submission" date="2023-07" db="EMBL/GenBank/DDBJ databases">
        <title>Genomic Encyclopedia of Type Strains, Phase IV (KMG-IV): sequencing the most valuable type-strain genomes for metagenomic binning, comparative biology and taxonomic classification.</title>
        <authorList>
            <person name="Goeker M."/>
        </authorList>
    </citation>
    <scope>NUCLEOTIDE SEQUENCE [LARGE SCALE GENOMIC DNA]</scope>
    <source>
        <strain evidence="9 10">DSM 1400</strain>
    </source>
</reference>
<comment type="caution">
    <text evidence="9">The sequence shown here is derived from an EMBL/GenBank/DDBJ whole genome shotgun (WGS) entry which is preliminary data.</text>
</comment>
<dbReference type="Pfam" id="PF05362">
    <property type="entry name" value="Lon_C"/>
    <property type="match status" value="1"/>
</dbReference>
<comment type="catalytic activity">
    <reaction evidence="5">
        <text>Hydrolysis of proteins in presence of ATP.</text>
        <dbReference type="EC" id="3.4.21.53"/>
    </reaction>
</comment>